<dbReference type="SUPFAM" id="SSF46785">
    <property type="entry name" value="Winged helix' DNA-binding domain"/>
    <property type="match status" value="1"/>
</dbReference>
<feature type="domain" description="HTH marR-type" evidence="1">
    <location>
        <begin position="25"/>
        <end position="159"/>
    </location>
</feature>
<dbReference type="EMBL" id="CP071060">
    <property type="protein sequence ID" value="QSI78719.1"/>
    <property type="molecule type" value="Genomic_DNA"/>
</dbReference>
<dbReference type="InterPro" id="IPR039422">
    <property type="entry name" value="MarR/SlyA-like"/>
</dbReference>
<evidence type="ECO:0000259" key="1">
    <source>
        <dbReference type="PROSITE" id="PS50995"/>
    </source>
</evidence>
<dbReference type="InterPro" id="IPR000835">
    <property type="entry name" value="HTH_MarR-typ"/>
</dbReference>
<dbReference type="InterPro" id="IPR036388">
    <property type="entry name" value="WH-like_DNA-bd_sf"/>
</dbReference>
<dbReference type="PANTHER" id="PTHR33164:SF43">
    <property type="entry name" value="HTH-TYPE TRANSCRIPTIONAL REPRESSOR YETL"/>
    <property type="match status" value="1"/>
</dbReference>
<dbReference type="Gene3D" id="1.10.10.10">
    <property type="entry name" value="Winged helix-like DNA-binding domain superfamily/Winged helix DNA-binding domain"/>
    <property type="match status" value="1"/>
</dbReference>
<dbReference type="PROSITE" id="PS50995">
    <property type="entry name" value="HTH_MARR_2"/>
    <property type="match status" value="1"/>
</dbReference>
<protein>
    <submittedName>
        <fullName evidence="2">MarR family transcriptional regulator</fullName>
    </submittedName>
</protein>
<keyword evidence="3" id="KW-1185">Reference proteome</keyword>
<sequence length="177" mass="19788">MIPFDHYQARIDAVRAQHPDLPYPEVMLLRLVTHLARGIQEHVDALMHSHGLNSTAWSVLMSIYSADDATDNPSRVSQAVCLSRPHMTRLTDELVAGGWVERVPSAVDRRSIDIRMTAQGIERVRAIFPQIWRLYGELVPPAGGGDVAALAAQLRKWTRHMEQLPGADAARCNEVHK</sequence>
<dbReference type="SMART" id="SM00347">
    <property type="entry name" value="HTH_MARR"/>
    <property type="match status" value="1"/>
</dbReference>
<dbReference type="PRINTS" id="PR00598">
    <property type="entry name" value="HTHMARR"/>
</dbReference>
<gene>
    <name evidence="2" type="ORF">JY500_08980</name>
</gene>
<name>A0ABX7MBE8_9RHOO</name>
<dbReference type="PANTHER" id="PTHR33164">
    <property type="entry name" value="TRANSCRIPTIONAL REGULATOR, MARR FAMILY"/>
    <property type="match status" value="1"/>
</dbReference>
<dbReference type="RefSeq" id="WP_206256113.1">
    <property type="nucleotide sequence ID" value="NZ_CP071060.1"/>
</dbReference>
<reference evidence="2 3" key="1">
    <citation type="submission" date="2021-02" db="EMBL/GenBank/DDBJ databases">
        <title>Niveibacterium changnyeongensis HC41.</title>
        <authorList>
            <person name="Kang M."/>
        </authorList>
    </citation>
    <scope>NUCLEOTIDE SEQUENCE [LARGE SCALE GENOMIC DNA]</scope>
    <source>
        <strain evidence="2 3">HC41</strain>
    </source>
</reference>
<dbReference type="Pfam" id="PF12802">
    <property type="entry name" value="MarR_2"/>
    <property type="match status" value="1"/>
</dbReference>
<organism evidence="2 3">
    <name type="scientific">Niveibacterium microcysteis</name>
    <dbReference type="NCBI Taxonomy" id="2811415"/>
    <lineage>
        <taxon>Bacteria</taxon>
        <taxon>Pseudomonadati</taxon>
        <taxon>Pseudomonadota</taxon>
        <taxon>Betaproteobacteria</taxon>
        <taxon>Rhodocyclales</taxon>
        <taxon>Rhodocyclaceae</taxon>
        <taxon>Niveibacterium</taxon>
    </lineage>
</organism>
<accession>A0ABX7MBE8</accession>
<evidence type="ECO:0000313" key="3">
    <source>
        <dbReference type="Proteomes" id="UP000663570"/>
    </source>
</evidence>
<dbReference type="InterPro" id="IPR036390">
    <property type="entry name" value="WH_DNA-bd_sf"/>
</dbReference>
<proteinExistence type="predicted"/>
<dbReference type="Proteomes" id="UP000663570">
    <property type="component" value="Chromosome"/>
</dbReference>
<evidence type="ECO:0000313" key="2">
    <source>
        <dbReference type="EMBL" id="QSI78719.1"/>
    </source>
</evidence>